<dbReference type="Pfam" id="PF08327">
    <property type="entry name" value="AHSA1"/>
    <property type="match status" value="1"/>
</dbReference>
<dbReference type="Pfam" id="PF13812">
    <property type="entry name" value="PPR_3"/>
    <property type="match status" value="2"/>
</dbReference>
<dbReference type="GO" id="GO:0051087">
    <property type="term" value="F:protein-folding chaperone binding"/>
    <property type="evidence" value="ECO:0007669"/>
    <property type="project" value="InterPro"/>
</dbReference>
<evidence type="ECO:0000256" key="5">
    <source>
        <dbReference type="ARBA" id="ARBA00044511"/>
    </source>
</evidence>
<feature type="compositionally biased region" description="Low complexity" evidence="7">
    <location>
        <begin position="79"/>
        <end position="90"/>
    </location>
</feature>
<evidence type="ECO:0000259" key="8">
    <source>
        <dbReference type="SMART" id="SM01000"/>
    </source>
</evidence>
<name>A0A4T0MEP7_9BASI</name>
<feature type="region of interest" description="Disordered" evidence="7">
    <location>
        <begin position="56"/>
        <end position="160"/>
    </location>
</feature>
<dbReference type="SUPFAM" id="SSF55961">
    <property type="entry name" value="Bet v1-like"/>
    <property type="match status" value="1"/>
</dbReference>
<evidence type="ECO:0000256" key="2">
    <source>
        <dbReference type="ARBA" id="ARBA00006817"/>
    </source>
</evidence>
<comment type="function">
    <text evidence="4">Regulates mitochondrial small subunit maturation by controlling 15S rRNA 5'-end processing. Localizes to the 5' precursor of the 15S rRNA in a position that is subsequently occupied by mS47 in the mature yeast mtSSU. Uses structure and sequence-specific RNA recognition, binding to a single-stranded region of the precursor and specifically recognizing bases -6 to -1. The exchange of Ccm1 for mS47 is coupled to the irreversible removal of precursor rRNA that is accompanied by conformational changes of the mitoribosomal proteins uS5m and mS26. These conformational changes signal completion of 5'-end rRNA processing through protection of the mature 5'-end of the 15S rRNA and stabilization of mS47. The removal of the 5' precursor together with the dissociation of Ccm1 may be catalyzed by the 5'-3' exoribonuclease Pet127. Involved in the specific removal of group I introns in mitochondrial encoded transcripts.</text>
</comment>
<dbReference type="Pfam" id="PF01535">
    <property type="entry name" value="PPR"/>
    <property type="match status" value="3"/>
</dbReference>
<keyword evidence="3" id="KW-0677">Repeat</keyword>
<dbReference type="Proteomes" id="UP000310685">
    <property type="component" value="Unassembled WGS sequence"/>
</dbReference>
<feature type="compositionally biased region" description="Polar residues" evidence="7">
    <location>
        <begin position="117"/>
        <end position="130"/>
    </location>
</feature>
<dbReference type="Pfam" id="PF09229">
    <property type="entry name" value="Aha1_N"/>
    <property type="match status" value="1"/>
</dbReference>
<evidence type="ECO:0000313" key="10">
    <source>
        <dbReference type="Proteomes" id="UP000310685"/>
    </source>
</evidence>
<feature type="repeat" description="PPR" evidence="6">
    <location>
        <begin position="954"/>
        <end position="988"/>
    </location>
</feature>
<comment type="caution">
    <text evidence="9">The sequence shown here is derived from an EMBL/GenBank/DDBJ whole genome shotgun (WGS) entry which is preliminary data.</text>
</comment>
<feature type="region of interest" description="Disordered" evidence="7">
    <location>
        <begin position="769"/>
        <end position="796"/>
    </location>
</feature>
<dbReference type="InterPro" id="IPR036338">
    <property type="entry name" value="Aha1"/>
</dbReference>
<evidence type="ECO:0000256" key="3">
    <source>
        <dbReference type="ARBA" id="ARBA00022737"/>
    </source>
</evidence>
<comment type="similarity">
    <text evidence="1">Belongs to the CCM1 family.</text>
</comment>
<dbReference type="InterPro" id="IPR023393">
    <property type="entry name" value="START-like_dom_sf"/>
</dbReference>
<dbReference type="PANTHER" id="PTHR47447">
    <property type="entry name" value="OS03G0856100 PROTEIN"/>
    <property type="match status" value="1"/>
</dbReference>
<dbReference type="SUPFAM" id="SSF103111">
    <property type="entry name" value="Activator of Hsp90 ATPase, Aha1"/>
    <property type="match status" value="1"/>
</dbReference>
<evidence type="ECO:0000256" key="1">
    <source>
        <dbReference type="ARBA" id="ARBA00006192"/>
    </source>
</evidence>
<sequence length="1589" mass="176365">MTVRNNQDLNRHQFRSIVAQGPSAASGSSYSAGGAGAGFHPGRNFYQGYHGYGRAFTQANNNNNPDDEDGRSPSKAYLSRRQSVSNSSRSEVVKAIRDQRRRINTVAKSEKNHTGRPRSNSTASIDNGKSNLEELSDEVESPDKPPPQASHNTQLGNKESDHGNELIARISAAKDSNDFQAVKRIVHSVYTITDPSVELWDTALEALCVTRPDSFTVEDAVSFYNDMIARDLKPTAKTYSNLITILCLRDNYVQKSLQSVNTRKVWDPSLESKAQELESEQNFRIAMSIFNLAVRLNVLPTDVYTYNWLLMSCKFHKDVDSAINVFSVLESLPQVKAQHATYSVMIDLYGSVGDLEGATVIFEDYVNAAKKKMIDSDPAFATLPANKATTVYNSMITANFNCNEALGGVELFQQILEAPMKLRPDTVAAVIEGFVRNGDVSSALEWLKRTAAASAEGSQVPHPPVSSFYFVITSLLRESKIDEAQSVFELLKECQNKFTMEPTGAELSTFSENVIGSLIKNIENVEQVVALASEIFRHQMIEKSSKGVFYPPINDLIYIASVSGRFDLAMGLYIQWAQAGKIQFIDQGLYAERNIWHKFVVTATETLVNTPGISLQQTFDAYRIAYENNVICSFKTLISIIQKVDQARKDCEGDFKLINLTLEQWKLYTNVFLQLAKSQVNLEDSNRSVPLTSATAVDFVSDIRNTFGQNSEDIAKVLHVNDLGFVLSKLIDYDFATEQLARIGYRFNGMECYTSGYVPLDRINSDQSAPMGYPSFDSSDASSEQTPPTTPETTEANFTIDEGLSEMISRHDYRKNLGVSPEECYAVLMDGITNGLTGNVSSLANLANALGRKSEISKAKKVYTHAYDVIQNLSSLEERSMAWFKLEDAMISGLGHGGDIEGATQHRLRIIQAGGAPSADAYAACINNVKETTDDVTFAQELWDESRSLGVKGNTFLFNSIISKLSKARKAHAALEILDLMIAERVRPSSVTYGAIINACTRIGDEASAVTFFNKMVQQNKFQLRVPPFNTMIQFYTHTKPNRERALYYYGEMLSAKVAPSAHTYKLLLDAYGSIAPVDKDSLNKVFETIVNDPRAAVSGTHWASLIHSAGYVEKDVEAAVKIFESIETHPSNRNKVLPDAIVYEALLNVFVENQRQDLIPKLLDSIKASKVHQTAYISNLLIRGYAQSGDIARSREVFESMVDPPMGAAASGNHAGDSQAINVVYREPSTWSEMIKAELEAKSTENAQKLIARMEERMYPLAVTSKIASLIKRFVDSRMSSANWHWKQLDCSKFAKEYFKEKLVGLKVNDELTIEELKECDGDVTLGQRKSKLVTIYDLKIVVEWSVGEQRGRTHVPEVSHEAIDGLDEYVFETTLIKGQADGQFDHIRKEVIPQTLKPIFDQFPVDLREKYGAHVQISQSNTPTPSPAPEAAPAVKKTEKVEVPQQKVSQKGSLNTSTVRLEERYQISADEFFDVLTNKQRVPMWTRAPAEIEPKVGANVVLFGGGVKGKVTDVVPGKKITMDWSLTGGKWPEGHNASLTISLNQGDDSTTAEFILNGVPIGLEEDVQPSLEQYYIKPLKLLFGTVL</sequence>
<dbReference type="GO" id="GO:0001671">
    <property type="term" value="F:ATPase activator activity"/>
    <property type="evidence" value="ECO:0007669"/>
    <property type="project" value="InterPro"/>
</dbReference>
<evidence type="ECO:0000256" key="4">
    <source>
        <dbReference type="ARBA" id="ARBA00044493"/>
    </source>
</evidence>
<evidence type="ECO:0000313" key="9">
    <source>
        <dbReference type="EMBL" id="TIB81655.1"/>
    </source>
</evidence>
<dbReference type="InterPro" id="IPR013538">
    <property type="entry name" value="ASHA1/2-like_C"/>
</dbReference>
<comment type="subunit">
    <text evidence="5">Binds to mitochondrial small subunit 15S rRNA.</text>
</comment>
<dbReference type="CDD" id="cd08892">
    <property type="entry name" value="SRPBCC_Aha1"/>
    <property type="match status" value="1"/>
</dbReference>
<comment type="similarity">
    <text evidence="2">Belongs to the AHA1 family.</text>
</comment>
<dbReference type="PANTHER" id="PTHR47447:SF28">
    <property type="entry name" value="PENTACOTRIPEPTIDE-REPEAT REGION OF PRORP DOMAIN-CONTAINING PROTEIN"/>
    <property type="match status" value="1"/>
</dbReference>
<dbReference type="PROSITE" id="PS51375">
    <property type="entry name" value="PPR"/>
    <property type="match status" value="1"/>
</dbReference>
<feature type="compositionally biased region" description="Low complexity" evidence="7">
    <location>
        <begin position="784"/>
        <end position="795"/>
    </location>
</feature>
<dbReference type="InterPro" id="IPR002885">
    <property type="entry name" value="PPR_rpt"/>
</dbReference>
<dbReference type="NCBIfam" id="TIGR00756">
    <property type="entry name" value="PPR"/>
    <property type="match status" value="1"/>
</dbReference>
<evidence type="ECO:0000256" key="6">
    <source>
        <dbReference type="PROSITE-ProRule" id="PRU00708"/>
    </source>
</evidence>
<protein>
    <recommendedName>
        <fullName evidence="8">Activator of Hsp90 ATPase AHSA1-like N-terminal domain-containing protein</fullName>
    </recommendedName>
</protein>
<feature type="region of interest" description="Disordered" evidence="7">
    <location>
        <begin position="1420"/>
        <end position="1456"/>
    </location>
</feature>
<dbReference type="Gene3D" id="1.25.40.10">
    <property type="entry name" value="Tetratricopeptide repeat domain"/>
    <property type="match status" value="4"/>
</dbReference>
<dbReference type="SMART" id="SM01000">
    <property type="entry name" value="Aha1_N"/>
    <property type="match status" value="1"/>
</dbReference>
<feature type="domain" description="Activator of Hsp90 ATPase AHSA1-like N-terminal" evidence="8">
    <location>
        <begin position="1291"/>
        <end position="1415"/>
    </location>
</feature>
<gene>
    <name evidence="9" type="ORF">E3Q22_00928</name>
</gene>
<dbReference type="InterPro" id="IPR011990">
    <property type="entry name" value="TPR-like_helical_dom_sf"/>
</dbReference>
<proteinExistence type="inferred from homology"/>
<dbReference type="InterPro" id="IPR015310">
    <property type="entry name" value="AHSA1-like_N"/>
</dbReference>
<reference evidence="9 10" key="1">
    <citation type="submission" date="2019-03" db="EMBL/GenBank/DDBJ databases">
        <title>Sequencing 25 genomes of Wallemia mellicola.</title>
        <authorList>
            <person name="Gostincar C."/>
        </authorList>
    </citation>
    <scope>NUCLEOTIDE SEQUENCE [LARGE SCALE GENOMIC DNA]</scope>
    <source>
        <strain evidence="9 10">EXF-6152</strain>
    </source>
</reference>
<evidence type="ECO:0000256" key="7">
    <source>
        <dbReference type="SAM" id="MobiDB-lite"/>
    </source>
</evidence>
<accession>A0A4T0MEP7</accession>
<dbReference type="Gene3D" id="3.15.10.20">
    <property type="entry name" value="Activator of Hsp90 ATPase Aha1, N-terminal domain"/>
    <property type="match status" value="1"/>
</dbReference>
<dbReference type="Gene3D" id="3.30.530.20">
    <property type="match status" value="1"/>
</dbReference>
<organism evidence="9 10">
    <name type="scientific">Wallemia mellicola</name>
    <dbReference type="NCBI Taxonomy" id="1708541"/>
    <lineage>
        <taxon>Eukaryota</taxon>
        <taxon>Fungi</taxon>
        <taxon>Dikarya</taxon>
        <taxon>Basidiomycota</taxon>
        <taxon>Wallemiomycotina</taxon>
        <taxon>Wallemiomycetes</taxon>
        <taxon>Wallemiales</taxon>
        <taxon>Wallemiaceae</taxon>
        <taxon>Wallemia</taxon>
    </lineage>
</organism>
<dbReference type="EMBL" id="SPRC01000006">
    <property type="protein sequence ID" value="TIB81655.1"/>
    <property type="molecule type" value="Genomic_DNA"/>
</dbReference>